<dbReference type="EMBL" id="VSSQ01017639">
    <property type="protein sequence ID" value="MPM60123.1"/>
    <property type="molecule type" value="Genomic_DNA"/>
</dbReference>
<dbReference type="SMART" id="SM00849">
    <property type="entry name" value="Lactamase_B"/>
    <property type="match status" value="1"/>
</dbReference>
<dbReference type="InterPro" id="IPR050114">
    <property type="entry name" value="UPF0173_UPF0282_UlaG_hydrolase"/>
</dbReference>
<feature type="domain" description="Metallo-beta-lactamase" evidence="2">
    <location>
        <begin position="8"/>
        <end position="190"/>
    </location>
</feature>
<dbReference type="Pfam" id="PF13483">
    <property type="entry name" value="Lactamase_B_3"/>
    <property type="match status" value="1"/>
</dbReference>
<gene>
    <name evidence="3" type="ORF">SDC9_106970</name>
</gene>
<sequence length="226" mass="24867">MLKLTYISHSAFILSDEQHTVIIDPFITNNPTAKLKVSDIQADFIFLTHAHSDHFGDTLEIAQRNYSLVICVNELANYVATKGVRTHGMNIGGGYEFPFGKLKLTIAHHGSAKSEYGDYMGDPSGVVINMGGKTVYHCGDTGLFLDMKLIGELSKPDIMLVPIGGNYTMGIDEAVVAVDFVKPAIAIPMHFNTFPVIEADPTEFVDKVNKRGNKARLMHFGETLEF</sequence>
<evidence type="ECO:0000259" key="2">
    <source>
        <dbReference type="SMART" id="SM00849"/>
    </source>
</evidence>
<dbReference type="InterPro" id="IPR036866">
    <property type="entry name" value="RibonucZ/Hydroxyglut_hydro"/>
</dbReference>
<dbReference type="InterPro" id="IPR022877">
    <property type="entry name" value="UPF0173"/>
</dbReference>
<reference evidence="3" key="1">
    <citation type="submission" date="2019-08" db="EMBL/GenBank/DDBJ databases">
        <authorList>
            <person name="Kucharzyk K."/>
            <person name="Murdoch R.W."/>
            <person name="Higgins S."/>
            <person name="Loffler F."/>
        </authorList>
    </citation>
    <scope>NUCLEOTIDE SEQUENCE</scope>
</reference>
<keyword evidence="1" id="KW-0378">Hydrolase</keyword>
<protein>
    <recommendedName>
        <fullName evidence="2">Metallo-beta-lactamase domain-containing protein</fullName>
    </recommendedName>
</protein>
<dbReference type="PANTHER" id="PTHR43546">
    <property type="entry name" value="UPF0173 METAL-DEPENDENT HYDROLASE MJ1163-RELATED"/>
    <property type="match status" value="1"/>
</dbReference>
<organism evidence="3">
    <name type="scientific">bioreactor metagenome</name>
    <dbReference type="NCBI Taxonomy" id="1076179"/>
    <lineage>
        <taxon>unclassified sequences</taxon>
        <taxon>metagenomes</taxon>
        <taxon>ecological metagenomes</taxon>
    </lineage>
</organism>
<dbReference type="SUPFAM" id="SSF56281">
    <property type="entry name" value="Metallo-hydrolase/oxidoreductase"/>
    <property type="match status" value="1"/>
</dbReference>
<dbReference type="PANTHER" id="PTHR43546:SF3">
    <property type="entry name" value="UPF0173 METAL-DEPENDENT HYDROLASE MJ1163"/>
    <property type="match status" value="1"/>
</dbReference>
<name>A0A645BAF0_9ZZZZ</name>
<dbReference type="AlphaFoldDB" id="A0A645BAF0"/>
<accession>A0A645BAF0</accession>
<evidence type="ECO:0000256" key="1">
    <source>
        <dbReference type="ARBA" id="ARBA00022801"/>
    </source>
</evidence>
<dbReference type="HAMAP" id="MF_00457">
    <property type="entry name" value="UPF0173"/>
    <property type="match status" value="1"/>
</dbReference>
<dbReference type="InterPro" id="IPR001279">
    <property type="entry name" value="Metallo-B-lactamas"/>
</dbReference>
<dbReference type="GO" id="GO:0016787">
    <property type="term" value="F:hydrolase activity"/>
    <property type="evidence" value="ECO:0007669"/>
    <property type="project" value="UniProtKB-KW"/>
</dbReference>
<comment type="caution">
    <text evidence="3">The sequence shown here is derived from an EMBL/GenBank/DDBJ whole genome shotgun (WGS) entry which is preliminary data.</text>
</comment>
<evidence type="ECO:0000313" key="3">
    <source>
        <dbReference type="EMBL" id="MPM60123.1"/>
    </source>
</evidence>
<dbReference type="Gene3D" id="3.60.15.10">
    <property type="entry name" value="Ribonuclease Z/Hydroxyacylglutathione hydrolase-like"/>
    <property type="match status" value="1"/>
</dbReference>
<proteinExistence type="inferred from homology"/>
<dbReference type="NCBIfam" id="NF001911">
    <property type="entry name" value="PRK00685.1"/>
    <property type="match status" value="1"/>
</dbReference>